<reference evidence="1 2" key="1">
    <citation type="submission" date="2013-02" db="EMBL/GenBank/DDBJ databases">
        <title>Whole genome shotgun sequence of Gordonia malaquae NBRC 108250.</title>
        <authorList>
            <person name="Yoshida I."/>
            <person name="Hosoyama A."/>
            <person name="Tsuchikane K."/>
            <person name="Ando Y."/>
            <person name="Baba S."/>
            <person name="Ohji S."/>
            <person name="Hamada M."/>
            <person name="Tamura T."/>
            <person name="Yamazoe A."/>
            <person name="Yamazaki S."/>
            <person name="Fujita N."/>
        </authorList>
    </citation>
    <scope>NUCLEOTIDE SEQUENCE [LARGE SCALE GENOMIC DNA]</scope>
    <source>
        <strain evidence="1 2">NBRC 108250</strain>
    </source>
</reference>
<dbReference type="EMBL" id="BAOP01000030">
    <property type="protein sequence ID" value="GAC81240.1"/>
    <property type="molecule type" value="Genomic_DNA"/>
</dbReference>
<accession>M3UMT3</accession>
<evidence type="ECO:0000313" key="2">
    <source>
        <dbReference type="Proteomes" id="UP000035009"/>
    </source>
</evidence>
<dbReference type="RefSeq" id="WP_008380843.1">
    <property type="nucleotide sequence ID" value="NZ_BAOP01000030.1"/>
</dbReference>
<protein>
    <submittedName>
        <fullName evidence="1">Uncharacterized protein</fullName>
    </submittedName>
</protein>
<dbReference type="Proteomes" id="UP000035009">
    <property type="component" value="Unassembled WGS sequence"/>
</dbReference>
<name>M3UMT3_GORML</name>
<dbReference type="STRING" id="410332.SAMN04488550_4138"/>
<organism evidence="1 2">
    <name type="scientific">Gordonia malaquae NBRC 108250</name>
    <dbReference type="NCBI Taxonomy" id="1223542"/>
    <lineage>
        <taxon>Bacteria</taxon>
        <taxon>Bacillati</taxon>
        <taxon>Actinomycetota</taxon>
        <taxon>Actinomycetes</taxon>
        <taxon>Mycobacteriales</taxon>
        <taxon>Gordoniaceae</taxon>
        <taxon>Gordonia</taxon>
    </lineage>
</organism>
<comment type="caution">
    <text evidence="1">The sequence shown here is derived from an EMBL/GenBank/DDBJ whole genome shotgun (WGS) entry which is preliminary data.</text>
</comment>
<sequence length="56" mass="6586">MSGLQFVDQDDHDFAITNRDGQLEIVVGHYMEEYAFRPTKDEARTIARRLLDWADE</sequence>
<evidence type="ECO:0000313" key="1">
    <source>
        <dbReference type="EMBL" id="GAC81240.1"/>
    </source>
</evidence>
<dbReference type="AlphaFoldDB" id="M3UMT3"/>
<proteinExistence type="predicted"/>
<gene>
    <name evidence="1" type="ORF">GM1_030_00690</name>
</gene>
<keyword evidence="2" id="KW-1185">Reference proteome</keyword>